<dbReference type="EMBL" id="JABFCT010000014">
    <property type="protein sequence ID" value="KAF5870358.1"/>
    <property type="molecule type" value="Genomic_DNA"/>
</dbReference>
<protein>
    <submittedName>
        <fullName evidence="2">Uncharacterized protein</fullName>
    </submittedName>
</protein>
<name>A0A8H6AN35_9HELO</name>
<sequence>MSDHGSHYSSDGNPFSHPGYGATVISAGVGMGMLRSGIPAGNEPVPRVPRSLYDKKHCGACDASTERSDGHWKEEHIHDNIECRRAYLDGTCEYERYAFAVMPDRIYAPEGYVPPTQTPQLQYSNPQFQIQETQAYSSEPPGTQSETQSTQAYFIPHSPQYLQEQQHSDQALSPNAYQTNHPSAWLHSRTNPSQPDQGYTQHPTEMQDDSYTGDESHNSSPAHGSGAQRAPVATVGASQGRGYTNATLNSGSSHRGSRRAGSSRRS</sequence>
<dbReference type="AlphaFoldDB" id="A0A8H6AN35"/>
<gene>
    <name evidence="2" type="ORF">Bfra_009742</name>
</gene>
<evidence type="ECO:0000313" key="3">
    <source>
        <dbReference type="Proteomes" id="UP000531561"/>
    </source>
</evidence>
<proteinExistence type="predicted"/>
<comment type="caution">
    <text evidence="2">The sequence shown here is derived from an EMBL/GenBank/DDBJ whole genome shotgun (WGS) entry which is preliminary data.</text>
</comment>
<dbReference type="Proteomes" id="UP000531561">
    <property type="component" value="Unassembled WGS sequence"/>
</dbReference>
<keyword evidence="3" id="KW-1185">Reference proteome</keyword>
<organism evidence="2 3">
    <name type="scientific">Botrytis fragariae</name>
    <dbReference type="NCBI Taxonomy" id="1964551"/>
    <lineage>
        <taxon>Eukaryota</taxon>
        <taxon>Fungi</taxon>
        <taxon>Dikarya</taxon>
        <taxon>Ascomycota</taxon>
        <taxon>Pezizomycotina</taxon>
        <taxon>Leotiomycetes</taxon>
        <taxon>Helotiales</taxon>
        <taxon>Sclerotiniaceae</taxon>
        <taxon>Botrytis</taxon>
    </lineage>
</organism>
<evidence type="ECO:0000313" key="2">
    <source>
        <dbReference type="EMBL" id="KAF5870358.1"/>
    </source>
</evidence>
<feature type="region of interest" description="Disordered" evidence="1">
    <location>
        <begin position="162"/>
        <end position="266"/>
    </location>
</feature>
<dbReference type="GeneID" id="59263774"/>
<reference evidence="2 3" key="1">
    <citation type="journal article" date="2020" name="Phytopathology">
        <title>A high-quality genome resource of Botrytis fragariae, a new and rapidly spreading fungal pathogen causing strawberry gray mold in the U.S.A.</title>
        <authorList>
            <person name="Wu Y."/>
            <person name="Saski C.A."/>
            <person name="Schnabel G."/>
            <person name="Xiao S."/>
            <person name="Hu M."/>
        </authorList>
    </citation>
    <scope>NUCLEOTIDE SEQUENCE [LARGE SCALE GENOMIC DNA]</scope>
    <source>
        <strain evidence="2 3">BVB16</strain>
    </source>
</reference>
<feature type="compositionally biased region" description="Basic residues" evidence="1">
    <location>
        <begin position="255"/>
        <end position="266"/>
    </location>
</feature>
<accession>A0A8H6AN35</accession>
<evidence type="ECO:0000256" key="1">
    <source>
        <dbReference type="SAM" id="MobiDB-lite"/>
    </source>
</evidence>
<feature type="compositionally biased region" description="Polar residues" evidence="1">
    <location>
        <begin position="162"/>
        <end position="204"/>
    </location>
</feature>
<dbReference type="RefSeq" id="XP_037189305.1">
    <property type="nucleotide sequence ID" value="XM_037340082.1"/>
</dbReference>
<dbReference type="OrthoDB" id="3562443at2759"/>